<evidence type="ECO:0000313" key="1">
    <source>
        <dbReference type="EMBL" id="KAK8141060.1"/>
    </source>
</evidence>
<accession>A0AAW0RG48</accession>
<dbReference type="AlphaFoldDB" id="A0AAW0RG48"/>
<evidence type="ECO:0000313" key="2">
    <source>
        <dbReference type="Proteomes" id="UP001397290"/>
    </source>
</evidence>
<comment type="caution">
    <text evidence="1">The sequence shown here is derived from an EMBL/GenBank/DDBJ whole genome shotgun (WGS) entry which is preliminary data.</text>
</comment>
<protein>
    <submittedName>
        <fullName evidence="1">Uncharacterized protein</fullName>
    </submittedName>
</protein>
<organism evidence="1 2">
    <name type="scientific">Beauveria asiatica</name>
    <dbReference type="NCBI Taxonomy" id="1069075"/>
    <lineage>
        <taxon>Eukaryota</taxon>
        <taxon>Fungi</taxon>
        <taxon>Dikarya</taxon>
        <taxon>Ascomycota</taxon>
        <taxon>Pezizomycotina</taxon>
        <taxon>Sordariomycetes</taxon>
        <taxon>Hypocreomycetidae</taxon>
        <taxon>Hypocreales</taxon>
        <taxon>Cordycipitaceae</taxon>
        <taxon>Beauveria</taxon>
    </lineage>
</organism>
<feature type="non-terminal residue" evidence="1">
    <location>
        <position position="108"/>
    </location>
</feature>
<keyword evidence="2" id="KW-1185">Reference proteome</keyword>
<gene>
    <name evidence="1" type="ORF">G3M48_000905</name>
</gene>
<dbReference type="Proteomes" id="UP001397290">
    <property type="component" value="Unassembled WGS sequence"/>
</dbReference>
<reference evidence="1 2" key="1">
    <citation type="submission" date="2020-02" db="EMBL/GenBank/DDBJ databases">
        <title>Comparative genomics of the hypocrealean fungal genus Beauvera.</title>
        <authorList>
            <person name="Showalter D.N."/>
            <person name="Bushley K.E."/>
            <person name="Rehner S.A."/>
        </authorList>
    </citation>
    <scope>NUCLEOTIDE SEQUENCE [LARGE SCALE GENOMIC DNA]</scope>
    <source>
        <strain evidence="1 2">ARSEF4384</strain>
    </source>
</reference>
<sequence>MLSELSLRSSCRPLLRITYCRQCASPYAAAISSAVWSDILINRTMIEESKLWKHLVAEHSGLTPTSAKGSYFVIENPSSISVSTDFTYRITDYGRDYYTLVSRYPALR</sequence>
<dbReference type="EMBL" id="JAAHCF010001228">
    <property type="protein sequence ID" value="KAK8141060.1"/>
    <property type="molecule type" value="Genomic_DNA"/>
</dbReference>
<proteinExistence type="predicted"/>
<name>A0AAW0RG48_9HYPO</name>